<keyword evidence="2" id="KW-1185">Reference proteome</keyword>
<evidence type="ECO:0000313" key="2">
    <source>
        <dbReference type="Proteomes" id="UP000245845"/>
    </source>
</evidence>
<dbReference type="RefSeq" id="WP_181368555.1">
    <property type="nucleotide sequence ID" value="NZ_BAAACK010000007.1"/>
</dbReference>
<reference evidence="1 2" key="1">
    <citation type="submission" date="2018-05" db="EMBL/GenBank/DDBJ databases">
        <title>The Hungate 1000. A catalogue of reference genomes from the rumen microbiome.</title>
        <authorList>
            <person name="Kelly W."/>
        </authorList>
    </citation>
    <scope>NUCLEOTIDE SEQUENCE [LARGE SCALE GENOMIC DNA]</scope>
    <source>
        <strain evidence="1 2">NLAE-zl-C242</strain>
    </source>
</reference>
<sequence>MILIDIMKKFTDTLPPEDVDLIVCNITDTLDDRDFERARFFKKGTPL</sequence>
<evidence type="ECO:0000313" key="1">
    <source>
        <dbReference type="EMBL" id="PWJ32292.1"/>
    </source>
</evidence>
<dbReference type="EMBL" id="QGDL01000001">
    <property type="protein sequence ID" value="PWJ32292.1"/>
    <property type="molecule type" value="Genomic_DNA"/>
</dbReference>
<accession>A0A2Y9B8F5</accession>
<gene>
    <name evidence="1" type="ORF">A8806_101580</name>
</gene>
<dbReference type="AlphaFoldDB" id="A0A2Y9B8F5"/>
<protein>
    <submittedName>
        <fullName evidence="1">Uncharacterized protein</fullName>
    </submittedName>
</protein>
<proteinExistence type="predicted"/>
<name>A0A2Y9B8F5_9FIRM</name>
<comment type="caution">
    <text evidence="1">The sequence shown here is derived from an EMBL/GenBank/DDBJ whole genome shotgun (WGS) entry which is preliminary data.</text>
</comment>
<dbReference type="Proteomes" id="UP000245845">
    <property type="component" value="Unassembled WGS sequence"/>
</dbReference>
<organism evidence="1 2">
    <name type="scientific">Faecalicatena orotica</name>
    <dbReference type="NCBI Taxonomy" id="1544"/>
    <lineage>
        <taxon>Bacteria</taxon>
        <taxon>Bacillati</taxon>
        <taxon>Bacillota</taxon>
        <taxon>Clostridia</taxon>
        <taxon>Lachnospirales</taxon>
        <taxon>Lachnospiraceae</taxon>
        <taxon>Faecalicatena</taxon>
    </lineage>
</organism>